<dbReference type="InterPro" id="IPR000719">
    <property type="entry name" value="Prot_kinase_dom"/>
</dbReference>
<evidence type="ECO:0000313" key="9">
    <source>
        <dbReference type="EMBL" id="KAJ6230865.1"/>
    </source>
</evidence>
<evidence type="ECO:0000256" key="7">
    <source>
        <dbReference type="SAM" id="MobiDB-lite"/>
    </source>
</evidence>
<keyword evidence="5 6" id="KW-0067">ATP-binding</keyword>
<evidence type="ECO:0000313" key="10">
    <source>
        <dbReference type="Proteomes" id="UP001150062"/>
    </source>
</evidence>
<feature type="domain" description="Protein kinase" evidence="8">
    <location>
        <begin position="134"/>
        <end position="489"/>
    </location>
</feature>
<organism evidence="9 10">
    <name type="scientific">Anaeramoeba flamelloides</name>
    <dbReference type="NCBI Taxonomy" id="1746091"/>
    <lineage>
        <taxon>Eukaryota</taxon>
        <taxon>Metamonada</taxon>
        <taxon>Anaeramoebidae</taxon>
        <taxon>Anaeramoeba</taxon>
    </lineage>
</organism>
<dbReference type="Pfam" id="PF00069">
    <property type="entry name" value="Pkinase"/>
    <property type="match status" value="1"/>
</dbReference>
<dbReference type="PANTHER" id="PTHR24058:SF28">
    <property type="entry name" value="SERINE_THREONINE-PROTEIN KINASE MINIBRAIN"/>
    <property type="match status" value="1"/>
</dbReference>
<dbReference type="PANTHER" id="PTHR24058">
    <property type="entry name" value="DUAL SPECIFICITY PROTEIN KINASE"/>
    <property type="match status" value="1"/>
</dbReference>
<reference evidence="9" key="1">
    <citation type="submission" date="2022-08" db="EMBL/GenBank/DDBJ databases">
        <title>Novel sulfate-reducing endosymbionts in the free-living metamonad Anaeramoeba.</title>
        <authorList>
            <person name="Jerlstrom-Hultqvist J."/>
            <person name="Cepicka I."/>
            <person name="Gallot-Lavallee L."/>
            <person name="Salas-Leiva D."/>
            <person name="Curtis B.A."/>
            <person name="Zahonova K."/>
            <person name="Pipaliya S."/>
            <person name="Dacks J."/>
            <person name="Roger A.J."/>
        </authorList>
    </citation>
    <scope>NUCLEOTIDE SEQUENCE</scope>
    <source>
        <strain evidence="9">Schooner1</strain>
    </source>
</reference>
<evidence type="ECO:0000256" key="5">
    <source>
        <dbReference type="ARBA" id="ARBA00022840"/>
    </source>
</evidence>
<evidence type="ECO:0000256" key="3">
    <source>
        <dbReference type="ARBA" id="ARBA00022741"/>
    </source>
</evidence>
<dbReference type="SMART" id="SM00220">
    <property type="entry name" value="S_TKc"/>
    <property type="match status" value="1"/>
</dbReference>
<dbReference type="InterPro" id="IPR050494">
    <property type="entry name" value="Ser_Thr_dual-spec_kinase"/>
</dbReference>
<evidence type="ECO:0000259" key="8">
    <source>
        <dbReference type="PROSITE" id="PS50011"/>
    </source>
</evidence>
<dbReference type="Proteomes" id="UP001150062">
    <property type="component" value="Unassembled WGS sequence"/>
</dbReference>
<sequence>MLFEEEEENQKKDETNHEPIKSTKPRNTKESSGSDTSDDSISSESSQGTTRSKSSQNLSESEPQARSLFERPAIKLSVRLLETYKEINKKYYEKKRKKELQSQGQGSLSLYNNGYDDENYNYVVKENEIFAGLYQIICPIGEGSFGQVVQAYDLENQQYVAIKIIKSKSAFYRQGLIEKQILEKLNQADPEDKYHVIRLIDSFKFRNHLCFVFELLSLNLYEVLKKTKLKGLSIVLVKQLALQIVETLQFLKSKKARIIHCDLKPENILLVNPRKVKVKIIDFGSSCEKNQKIHTYIQSRFYRSPEILLKMDYSYGIDMWSFGCILVELRTGKPLFPGRNEFEQMVRIVELLGIPPDEILNNAPGTSKFFEKDLNNKWVLKTIQNKNKKIKIKMKKRNLFDILRIPQINSRKFQNKSYQAKYVNLKNNEKIKKKKINIKKNKSQNYNLQEFNYSMIYEHLQFRDLILKILNYNPRQRTTPTQVMNHPFFKPRYHKNTQTTPIKLNKNQTDQNPPKILSKYNGYYNENMQEINEKNQVFILQNFSHETKTLYDVQIQCD</sequence>
<dbReference type="Gene3D" id="1.10.510.10">
    <property type="entry name" value="Transferase(Phosphotransferase) domain 1"/>
    <property type="match status" value="1"/>
</dbReference>
<feature type="compositionally biased region" description="Basic and acidic residues" evidence="7">
    <location>
        <begin position="9"/>
        <end position="21"/>
    </location>
</feature>
<accession>A0ABQ8XEW7</accession>
<feature type="region of interest" description="Disordered" evidence="7">
    <location>
        <begin position="1"/>
        <end position="66"/>
    </location>
</feature>
<dbReference type="PROSITE" id="PS00108">
    <property type="entry name" value="PROTEIN_KINASE_ST"/>
    <property type="match status" value="1"/>
</dbReference>
<keyword evidence="3 6" id="KW-0547">Nucleotide-binding</keyword>
<gene>
    <name evidence="9" type="ORF">M0813_06433</name>
</gene>
<dbReference type="EMBL" id="JAOAOG010000308">
    <property type="protein sequence ID" value="KAJ6230865.1"/>
    <property type="molecule type" value="Genomic_DNA"/>
</dbReference>
<keyword evidence="1" id="KW-0723">Serine/threonine-protein kinase</keyword>
<proteinExistence type="predicted"/>
<keyword evidence="2" id="KW-0808">Transferase</keyword>
<dbReference type="PROSITE" id="PS50011">
    <property type="entry name" value="PROTEIN_KINASE_DOM"/>
    <property type="match status" value="1"/>
</dbReference>
<evidence type="ECO:0000256" key="2">
    <source>
        <dbReference type="ARBA" id="ARBA00022679"/>
    </source>
</evidence>
<dbReference type="InterPro" id="IPR008271">
    <property type="entry name" value="Ser/Thr_kinase_AS"/>
</dbReference>
<name>A0ABQ8XEW7_9EUKA</name>
<dbReference type="InterPro" id="IPR011009">
    <property type="entry name" value="Kinase-like_dom_sf"/>
</dbReference>
<keyword evidence="4 9" id="KW-0418">Kinase</keyword>
<evidence type="ECO:0000256" key="6">
    <source>
        <dbReference type="PROSITE-ProRule" id="PRU10141"/>
    </source>
</evidence>
<dbReference type="InterPro" id="IPR017441">
    <property type="entry name" value="Protein_kinase_ATP_BS"/>
</dbReference>
<dbReference type="Gene3D" id="3.30.200.20">
    <property type="entry name" value="Phosphorylase Kinase, domain 1"/>
    <property type="match status" value="1"/>
</dbReference>
<feature type="compositionally biased region" description="Low complexity" evidence="7">
    <location>
        <begin position="30"/>
        <end position="56"/>
    </location>
</feature>
<dbReference type="PROSITE" id="PS00107">
    <property type="entry name" value="PROTEIN_KINASE_ATP"/>
    <property type="match status" value="1"/>
</dbReference>
<dbReference type="GO" id="GO:0016301">
    <property type="term" value="F:kinase activity"/>
    <property type="evidence" value="ECO:0007669"/>
    <property type="project" value="UniProtKB-KW"/>
</dbReference>
<evidence type="ECO:0000256" key="4">
    <source>
        <dbReference type="ARBA" id="ARBA00022777"/>
    </source>
</evidence>
<keyword evidence="10" id="KW-1185">Reference proteome</keyword>
<evidence type="ECO:0000256" key="1">
    <source>
        <dbReference type="ARBA" id="ARBA00022527"/>
    </source>
</evidence>
<protein>
    <submittedName>
        <fullName evidence="9">Serine/threonine-protein kinase minibrain</fullName>
    </submittedName>
</protein>
<feature type="binding site" evidence="6">
    <location>
        <position position="163"/>
    </location>
    <ligand>
        <name>ATP</name>
        <dbReference type="ChEBI" id="CHEBI:30616"/>
    </ligand>
</feature>
<comment type="caution">
    <text evidence="9">The sequence shown here is derived from an EMBL/GenBank/DDBJ whole genome shotgun (WGS) entry which is preliminary data.</text>
</comment>
<dbReference type="SUPFAM" id="SSF56112">
    <property type="entry name" value="Protein kinase-like (PK-like)"/>
    <property type="match status" value="1"/>
</dbReference>